<sequence length="743" mass="85456">MKLMKNCFPQVIYLWYTEVRNTLVQYQHLDRSFSLHISSSNHFRVFLVWLHIFYPNRIKDAIRYIIILDKSIRTRGIKTTIKDFKVLRNLVTRYLCGSPIYKSDRVRIMREGWPFRLKFLWHPDITTSPQDKRFVLSLLVFLRGIQGKDAPDLSPITRPYTGVNLDIIKGIIESSYRILSSPRQFPEFKSWHLTTKSGPYGHSLSHLVDDFKSLSSDIKIWLSCVGGDRYSSYINKIETFITVEREEEIRTTFKQSKSKWTQIFSGRLNMVPDSESKTRVIAQINYFIQAALRPLHEDLIRILSKIPNDLTFDQSLAPNKLVRSPGSIYHSLDLSQATDRFPMELQQHLLLLLYGNQLSDAWGNIIRIPFLVDPKIGGEVGQFVRYSIGQPIGCYSSWSAFTLTHHCIAQYSIKASGCTNKACYVILGDDIVIADDAVACIYKEVLGKLGVEISELKSHSSTHSYEIAKRWFSEDGREYSPWSTHALAACGRSPGIIQQCLKEQSLKGWSTERVSSPVITTILLSLYNTGSGITPVRYFRNIWRLSLWNYIIDEVLNGKVRISTFVRFVSLMKGYEIENTPTDVVVDEIQISLVTRIKESVQTLGKELGAFISSDVKFLDTEPFYSPNDPNSPSSLIFWPTIEFIHLMREDVISKFADAFNRKLVKTIEWKNMMRIIITPNLSKIMVARDTEVRGIVTSIFVRESISTLTRVNENRGESLPSRTFGKTRFLARRTGEKYKFIN</sequence>
<keyword evidence="2" id="KW-0808">Transferase</keyword>
<dbReference type="RefSeq" id="YP_010799542.1">
    <property type="nucleotide sequence ID" value="NC_076654.1"/>
</dbReference>
<keyword evidence="5" id="KW-1185">Reference proteome</keyword>
<dbReference type="PANTHER" id="PTHR34456">
    <property type="entry name" value="MITOVIRUS RNA-DEPENDENT RNA POLYMERASE"/>
    <property type="match status" value="1"/>
</dbReference>
<protein>
    <submittedName>
        <fullName evidence="4">RNA-dependent RNA polymerase</fullName>
    </submittedName>
</protein>
<evidence type="ECO:0000256" key="3">
    <source>
        <dbReference type="ARBA" id="ARBA00022695"/>
    </source>
</evidence>
<dbReference type="Proteomes" id="UP000832081">
    <property type="component" value="Segment"/>
</dbReference>
<accession>A0ABM7E8G5</accession>
<dbReference type="EMBL" id="MK033478">
    <property type="protein sequence ID" value="AZY91986.1"/>
    <property type="molecule type" value="Genomic_RNA"/>
</dbReference>
<dbReference type="GO" id="GO:0003968">
    <property type="term" value="F:RNA-directed RNA polymerase activity"/>
    <property type="evidence" value="ECO:0007669"/>
    <property type="project" value="UniProtKB-KW"/>
</dbReference>
<evidence type="ECO:0000256" key="2">
    <source>
        <dbReference type="ARBA" id="ARBA00022679"/>
    </source>
</evidence>
<name>A0ABM7E8G5_9VIRU</name>
<keyword evidence="1 4" id="KW-0696">RNA-directed RNA polymerase</keyword>
<dbReference type="GeneID" id="80537933"/>
<evidence type="ECO:0000313" key="4">
    <source>
        <dbReference type="EMBL" id="AZY91986.1"/>
    </source>
</evidence>
<dbReference type="SUPFAM" id="SSF56672">
    <property type="entry name" value="DNA/RNA polymerases"/>
    <property type="match status" value="1"/>
</dbReference>
<dbReference type="InterPro" id="IPR043502">
    <property type="entry name" value="DNA/RNA_pol_sf"/>
</dbReference>
<gene>
    <name evidence="4" type="primary">RdRp</name>
</gene>
<organism evidence="4 5">
    <name type="scientific">Puccinia striiformis mitovirus 1</name>
    <dbReference type="NCBI Taxonomy" id="2501658"/>
    <lineage>
        <taxon>Viruses</taxon>
        <taxon>Riboviria</taxon>
        <taxon>Orthornavirae</taxon>
        <taxon>Lenarviricota</taxon>
        <taxon>Howeltoviricetes</taxon>
        <taxon>Cryppavirales</taxon>
        <taxon>Mitoviridae</taxon>
        <taxon>Unuamitovirus</taxon>
        <taxon>Unuamitovirus pust1</taxon>
    </lineage>
</organism>
<evidence type="ECO:0000313" key="5">
    <source>
        <dbReference type="Proteomes" id="UP000832081"/>
    </source>
</evidence>
<dbReference type="InterPro" id="IPR008686">
    <property type="entry name" value="RNA_pol_mitovir"/>
</dbReference>
<reference evidence="4 5" key="1">
    <citation type="journal article" date="2019" name="Arch. Virol.">
        <title>Complete genome sequence of a novel mitovirus from the wheat stripe rust fungus Puccinia striiformis.</title>
        <authorList>
            <person name="Zheng L."/>
            <person name="Zhao J."/>
            <person name="Liang X."/>
            <person name="Zhuang H."/>
            <person name="Qi T."/>
            <person name="Kang Z."/>
        </authorList>
    </citation>
    <scope>NUCLEOTIDE SEQUENCE [LARGE SCALE GENOMIC DNA]</scope>
    <source>
        <strain evidence="4 5">CYR31</strain>
    </source>
</reference>
<evidence type="ECO:0000256" key="1">
    <source>
        <dbReference type="ARBA" id="ARBA00022484"/>
    </source>
</evidence>
<dbReference type="PANTHER" id="PTHR34456:SF13">
    <property type="entry name" value="REVERSE TRANSCRIPTASE DOMAIN-CONTAINING PROTEIN"/>
    <property type="match status" value="1"/>
</dbReference>
<keyword evidence="3" id="KW-0548">Nucleotidyltransferase</keyword>
<proteinExistence type="predicted"/>
<dbReference type="Pfam" id="PF05919">
    <property type="entry name" value="Mitovir_RNA_pol"/>
    <property type="match status" value="1"/>
</dbReference>